<evidence type="ECO:0000313" key="2">
    <source>
        <dbReference type="Proteomes" id="UP001162501"/>
    </source>
</evidence>
<dbReference type="Proteomes" id="UP001162501">
    <property type="component" value="Chromosome 24"/>
</dbReference>
<reference evidence="1" key="1">
    <citation type="submission" date="2023-05" db="EMBL/GenBank/DDBJ databases">
        <authorList>
            <consortium name="ELIXIR-Norway"/>
        </authorList>
    </citation>
    <scope>NUCLEOTIDE SEQUENCE</scope>
</reference>
<gene>
    <name evidence="1" type="ORF">MRATA1EN22A_LOCUS14309</name>
</gene>
<protein>
    <submittedName>
        <fullName evidence="1">Uncharacterized protein</fullName>
    </submittedName>
</protein>
<proteinExistence type="predicted"/>
<reference evidence="1" key="2">
    <citation type="submission" date="2025-03" db="EMBL/GenBank/DDBJ databases">
        <authorList>
            <consortium name="ELIXIR-Norway"/>
            <consortium name="Elixir Norway"/>
        </authorList>
    </citation>
    <scope>NUCLEOTIDE SEQUENCE</scope>
</reference>
<dbReference type="EMBL" id="OX596108">
    <property type="protein sequence ID" value="CAN0248251.1"/>
    <property type="molecule type" value="Genomic_DNA"/>
</dbReference>
<name>A0AC59Z5J3_RANTA</name>
<sequence length="79" mass="7985">MSNPSSAADLLDMFVKPGSGPPVDRSQANLPEAQGHLYRPGLSVAPLYPQSEASSSSSPGPSKPASVGPPLALHLHGVA</sequence>
<accession>A0AC59Z5J3</accession>
<organism evidence="1 2">
    <name type="scientific">Rangifer tarandus platyrhynchus</name>
    <name type="common">Svalbard reindeer</name>
    <dbReference type="NCBI Taxonomy" id="3082113"/>
    <lineage>
        <taxon>Eukaryota</taxon>
        <taxon>Metazoa</taxon>
        <taxon>Chordata</taxon>
        <taxon>Craniata</taxon>
        <taxon>Vertebrata</taxon>
        <taxon>Euteleostomi</taxon>
        <taxon>Mammalia</taxon>
        <taxon>Eutheria</taxon>
        <taxon>Laurasiatheria</taxon>
        <taxon>Artiodactyla</taxon>
        <taxon>Ruminantia</taxon>
        <taxon>Pecora</taxon>
        <taxon>Cervidae</taxon>
        <taxon>Odocoileinae</taxon>
        <taxon>Rangifer</taxon>
    </lineage>
</organism>
<evidence type="ECO:0000313" key="1">
    <source>
        <dbReference type="EMBL" id="CAN0248251.1"/>
    </source>
</evidence>